<evidence type="ECO:0000256" key="1">
    <source>
        <dbReference type="ARBA" id="ARBA00023125"/>
    </source>
</evidence>
<proteinExistence type="predicted"/>
<evidence type="ECO:0000256" key="4">
    <source>
        <dbReference type="PROSITE-ProRule" id="PRU00108"/>
    </source>
</evidence>
<keyword evidence="2 4" id="KW-0371">Homeobox</keyword>
<dbReference type="Pfam" id="PF00046">
    <property type="entry name" value="Homeodomain"/>
    <property type="match status" value="1"/>
</dbReference>
<sequence length="209" mass="23908">MSTKDVSNYQEAIEKLESIVEFSSFFTNSHPKPIYDKVLLNDPFDKSTLMKRAPTSCQDHLNDLINTFEESLKRVLDEQILPPETVIGQYITRLNRVIELASQYESITGADPERYGYSITPYSVRTASVKVTLGKRSPTSSDLEDNGSQSKLRSKKRTPISKEAKQLLETIFETKRTPNGKERKIIAEKCGLTPLQVRVWFTNKRMRSK</sequence>
<dbReference type="PANTHER" id="PTHR24327:SF85">
    <property type="entry name" value="ADL394CP"/>
    <property type="match status" value="1"/>
</dbReference>
<evidence type="ECO:0000313" key="9">
    <source>
        <dbReference type="Proteomes" id="UP000094389"/>
    </source>
</evidence>
<dbReference type="GO" id="GO:0003677">
    <property type="term" value="F:DNA binding"/>
    <property type="evidence" value="ECO:0007669"/>
    <property type="project" value="UniProtKB-UniRule"/>
</dbReference>
<dbReference type="PROSITE" id="PS00027">
    <property type="entry name" value="HOMEOBOX_1"/>
    <property type="match status" value="1"/>
</dbReference>
<dbReference type="CDD" id="cd00086">
    <property type="entry name" value="homeodomain"/>
    <property type="match status" value="1"/>
</dbReference>
<evidence type="ECO:0000256" key="6">
    <source>
        <dbReference type="SAM" id="MobiDB-lite"/>
    </source>
</evidence>
<protein>
    <submittedName>
        <fullName evidence="8">Homeobox-domain-containing protein</fullName>
    </submittedName>
</protein>
<dbReference type="InterPro" id="IPR017970">
    <property type="entry name" value="Homeobox_CS"/>
</dbReference>
<accession>A0A1E4RTR1</accession>
<dbReference type="InterPro" id="IPR009057">
    <property type="entry name" value="Homeodomain-like_sf"/>
</dbReference>
<evidence type="ECO:0000256" key="2">
    <source>
        <dbReference type="ARBA" id="ARBA00023155"/>
    </source>
</evidence>
<dbReference type="RefSeq" id="XP_020067630.1">
    <property type="nucleotide sequence ID" value="XM_020216085.1"/>
</dbReference>
<reference evidence="8 9" key="1">
    <citation type="journal article" date="2016" name="Proc. Natl. Acad. Sci. U.S.A.">
        <title>Comparative genomics of biotechnologically important yeasts.</title>
        <authorList>
            <person name="Riley R."/>
            <person name="Haridas S."/>
            <person name="Wolfe K.H."/>
            <person name="Lopes M.R."/>
            <person name="Hittinger C.T."/>
            <person name="Goeker M."/>
            <person name="Salamov A.A."/>
            <person name="Wisecaver J.H."/>
            <person name="Long T.M."/>
            <person name="Calvey C.H."/>
            <person name="Aerts A.L."/>
            <person name="Barry K.W."/>
            <person name="Choi C."/>
            <person name="Clum A."/>
            <person name="Coughlan A.Y."/>
            <person name="Deshpande S."/>
            <person name="Douglass A.P."/>
            <person name="Hanson S.J."/>
            <person name="Klenk H.-P."/>
            <person name="LaButti K.M."/>
            <person name="Lapidus A."/>
            <person name="Lindquist E.A."/>
            <person name="Lipzen A.M."/>
            <person name="Meier-Kolthoff J.P."/>
            <person name="Ohm R.A."/>
            <person name="Otillar R.P."/>
            <person name="Pangilinan J.L."/>
            <person name="Peng Y."/>
            <person name="Rokas A."/>
            <person name="Rosa C.A."/>
            <person name="Scheuner C."/>
            <person name="Sibirny A.A."/>
            <person name="Slot J.C."/>
            <person name="Stielow J.B."/>
            <person name="Sun H."/>
            <person name="Kurtzman C.P."/>
            <person name="Blackwell M."/>
            <person name="Grigoriev I.V."/>
            <person name="Jeffries T.W."/>
        </authorList>
    </citation>
    <scope>NUCLEOTIDE SEQUENCE [LARGE SCALE GENOMIC DNA]</scope>
    <source>
        <strain evidence="9">ATCC 18201 / CBS 1600 / BCRC 20928 / JCM 3617 / NBRC 0987 / NRRL Y-1542</strain>
    </source>
</reference>
<dbReference type="STRING" id="983966.A0A1E4RTR1"/>
<dbReference type="GO" id="GO:0005634">
    <property type="term" value="C:nucleus"/>
    <property type="evidence" value="ECO:0007669"/>
    <property type="project" value="UniProtKB-SubCell"/>
</dbReference>
<dbReference type="SUPFAM" id="SSF46689">
    <property type="entry name" value="Homeodomain-like"/>
    <property type="match status" value="1"/>
</dbReference>
<dbReference type="PROSITE" id="PS50071">
    <property type="entry name" value="HOMEOBOX_2"/>
    <property type="match status" value="1"/>
</dbReference>
<feature type="region of interest" description="Disordered" evidence="6">
    <location>
        <begin position="133"/>
        <end position="159"/>
    </location>
</feature>
<gene>
    <name evidence="8" type="primary">MATa1</name>
    <name evidence="8" type="ORF">CYBJADRAFT_170145</name>
</gene>
<keyword evidence="1 4" id="KW-0238">DNA-binding</keyword>
<evidence type="ECO:0000256" key="3">
    <source>
        <dbReference type="ARBA" id="ARBA00023242"/>
    </source>
</evidence>
<dbReference type="GO" id="GO:0000981">
    <property type="term" value="F:DNA-binding transcription factor activity, RNA polymerase II-specific"/>
    <property type="evidence" value="ECO:0007669"/>
    <property type="project" value="InterPro"/>
</dbReference>
<feature type="domain" description="Homeobox" evidence="7">
    <location>
        <begin position="151"/>
        <end position="209"/>
    </location>
</feature>
<dbReference type="AlphaFoldDB" id="A0A1E4RTR1"/>
<dbReference type="PANTHER" id="PTHR24327">
    <property type="entry name" value="HOMEOBOX PROTEIN"/>
    <property type="match status" value="1"/>
</dbReference>
<dbReference type="InterPro" id="IPR001356">
    <property type="entry name" value="HD"/>
</dbReference>
<dbReference type="Gene3D" id="1.10.10.60">
    <property type="entry name" value="Homeodomain-like"/>
    <property type="match status" value="1"/>
</dbReference>
<organism evidence="8 9">
    <name type="scientific">Cyberlindnera jadinii (strain ATCC 18201 / CBS 1600 / BCRC 20928 / JCM 3617 / NBRC 0987 / NRRL Y-1542)</name>
    <name type="common">Torula yeast</name>
    <name type="synonym">Candida utilis</name>
    <dbReference type="NCBI Taxonomy" id="983966"/>
    <lineage>
        <taxon>Eukaryota</taxon>
        <taxon>Fungi</taxon>
        <taxon>Dikarya</taxon>
        <taxon>Ascomycota</taxon>
        <taxon>Saccharomycotina</taxon>
        <taxon>Saccharomycetes</taxon>
        <taxon>Phaffomycetales</taxon>
        <taxon>Phaffomycetaceae</taxon>
        <taxon>Cyberlindnera</taxon>
    </lineage>
</organism>
<name>A0A1E4RTR1_CYBJN</name>
<comment type="subcellular location">
    <subcellularLocation>
        <location evidence="4 5">Nucleus</location>
    </subcellularLocation>
</comment>
<dbReference type="InterPro" id="IPR050460">
    <property type="entry name" value="Distal-less_Homeobox_TF"/>
</dbReference>
<evidence type="ECO:0000313" key="8">
    <source>
        <dbReference type="EMBL" id="ODV70591.1"/>
    </source>
</evidence>
<evidence type="ECO:0000256" key="5">
    <source>
        <dbReference type="RuleBase" id="RU000682"/>
    </source>
</evidence>
<dbReference type="GeneID" id="30990481"/>
<keyword evidence="3 4" id="KW-0539">Nucleus</keyword>
<dbReference type="SMART" id="SM00389">
    <property type="entry name" value="HOX"/>
    <property type="match status" value="1"/>
</dbReference>
<evidence type="ECO:0000259" key="7">
    <source>
        <dbReference type="PROSITE" id="PS50071"/>
    </source>
</evidence>
<dbReference type="OrthoDB" id="2109411at2759"/>
<dbReference type="EMBL" id="KV453975">
    <property type="protein sequence ID" value="ODV70591.1"/>
    <property type="molecule type" value="Genomic_DNA"/>
</dbReference>
<keyword evidence="9" id="KW-1185">Reference proteome</keyword>
<dbReference type="Proteomes" id="UP000094389">
    <property type="component" value="Unassembled WGS sequence"/>
</dbReference>
<feature type="compositionally biased region" description="Polar residues" evidence="6">
    <location>
        <begin position="137"/>
        <end position="151"/>
    </location>
</feature>